<keyword evidence="3" id="KW-0547">Nucleotide-binding</keyword>
<dbReference type="OrthoDB" id="5979581at2759"/>
<dbReference type="EMBL" id="JAPZBT010000006">
    <property type="protein sequence ID" value="KAJ5356372.1"/>
    <property type="molecule type" value="Genomic_DNA"/>
</dbReference>
<dbReference type="RefSeq" id="XP_056574519.1">
    <property type="nucleotide sequence ID" value="XM_056728704.1"/>
</dbReference>
<dbReference type="Gene3D" id="1.10.510.10">
    <property type="entry name" value="Transferase(Phosphotransferase) domain 1"/>
    <property type="match status" value="1"/>
</dbReference>
<evidence type="ECO:0000313" key="8">
    <source>
        <dbReference type="Proteomes" id="UP001147752"/>
    </source>
</evidence>
<dbReference type="Proteomes" id="UP001147752">
    <property type="component" value="Unassembled WGS sequence"/>
</dbReference>
<dbReference type="PROSITE" id="PS50011">
    <property type="entry name" value="PROTEIN_KINASE_DOM"/>
    <property type="match status" value="1"/>
</dbReference>
<dbReference type="PANTHER" id="PTHR45646:SF11">
    <property type="entry name" value="SERINE_THREONINE-PROTEIN KINASE DOA"/>
    <property type="match status" value="1"/>
</dbReference>
<dbReference type="InterPro" id="IPR011009">
    <property type="entry name" value="Kinase-like_dom_sf"/>
</dbReference>
<evidence type="ECO:0000256" key="1">
    <source>
        <dbReference type="ARBA" id="ARBA00022527"/>
    </source>
</evidence>
<keyword evidence="4 7" id="KW-0418">Kinase</keyword>
<accession>A0A9W9R9V5</accession>
<dbReference type="GO" id="GO:0043484">
    <property type="term" value="P:regulation of RNA splicing"/>
    <property type="evidence" value="ECO:0007669"/>
    <property type="project" value="TreeGrafter"/>
</dbReference>
<keyword evidence="1" id="KW-0723">Serine/threonine-protein kinase</keyword>
<proteinExistence type="predicted"/>
<evidence type="ECO:0000259" key="6">
    <source>
        <dbReference type="PROSITE" id="PS50011"/>
    </source>
</evidence>
<dbReference type="GeneID" id="81467887"/>
<keyword evidence="2" id="KW-0808">Transferase</keyword>
<gene>
    <name evidence="7" type="ORF">N7517_010981</name>
</gene>
<dbReference type="GO" id="GO:0005634">
    <property type="term" value="C:nucleus"/>
    <property type="evidence" value="ECO:0007669"/>
    <property type="project" value="TreeGrafter"/>
</dbReference>
<organism evidence="7 8">
    <name type="scientific">Penicillium concentricum</name>
    <dbReference type="NCBI Taxonomy" id="293559"/>
    <lineage>
        <taxon>Eukaryota</taxon>
        <taxon>Fungi</taxon>
        <taxon>Dikarya</taxon>
        <taxon>Ascomycota</taxon>
        <taxon>Pezizomycotina</taxon>
        <taxon>Eurotiomycetes</taxon>
        <taxon>Eurotiomycetidae</taxon>
        <taxon>Eurotiales</taxon>
        <taxon>Aspergillaceae</taxon>
        <taxon>Penicillium</taxon>
    </lineage>
</organism>
<evidence type="ECO:0000256" key="3">
    <source>
        <dbReference type="ARBA" id="ARBA00022741"/>
    </source>
</evidence>
<dbReference type="InterPro" id="IPR051175">
    <property type="entry name" value="CLK_kinases"/>
</dbReference>
<evidence type="ECO:0000256" key="2">
    <source>
        <dbReference type="ARBA" id="ARBA00022679"/>
    </source>
</evidence>
<dbReference type="GO" id="GO:0005524">
    <property type="term" value="F:ATP binding"/>
    <property type="evidence" value="ECO:0007669"/>
    <property type="project" value="UniProtKB-KW"/>
</dbReference>
<name>A0A9W9R9V5_9EURO</name>
<reference evidence="7" key="2">
    <citation type="journal article" date="2023" name="IMA Fungus">
        <title>Comparative genomic study of the Penicillium genus elucidates a diverse pangenome and 15 lateral gene transfer events.</title>
        <authorList>
            <person name="Petersen C."/>
            <person name="Sorensen T."/>
            <person name="Nielsen M.R."/>
            <person name="Sondergaard T.E."/>
            <person name="Sorensen J.L."/>
            <person name="Fitzpatrick D.A."/>
            <person name="Frisvad J.C."/>
            <person name="Nielsen K.L."/>
        </authorList>
    </citation>
    <scope>NUCLEOTIDE SEQUENCE</scope>
    <source>
        <strain evidence="7">IBT 3081</strain>
    </source>
</reference>
<keyword evidence="8" id="KW-1185">Reference proteome</keyword>
<evidence type="ECO:0000313" key="7">
    <source>
        <dbReference type="EMBL" id="KAJ5356372.1"/>
    </source>
</evidence>
<dbReference type="InterPro" id="IPR000719">
    <property type="entry name" value="Prot_kinase_dom"/>
</dbReference>
<dbReference type="AlphaFoldDB" id="A0A9W9R9V5"/>
<keyword evidence="5" id="KW-0067">ATP-binding</keyword>
<dbReference type="Pfam" id="PF00069">
    <property type="entry name" value="Pkinase"/>
    <property type="match status" value="1"/>
</dbReference>
<dbReference type="SUPFAM" id="SSF56112">
    <property type="entry name" value="Protein kinase-like (PK-like)"/>
    <property type="match status" value="1"/>
</dbReference>
<dbReference type="GO" id="GO:0004674">
    <property type="term" value="F:protein serine/threonine kinase activity"/>
    <property type="evidence" value="ECO:0007669"/>
    <property type="project" value="UniProtKB-KW"/>
</dbReference>
<comment type="caution">
    <text evidence="7">The sequence shown here is derived from an EMBL/GenBank/DDBJ whole genome shotgun (WGS) entry which is preliminary data.</text>
</comment>
<sequence length="355" mass="40665">MASLIKWVHPKSSKKNDLKSSKKRHYYPANIGEILRSKYQIVGKLGFGVTSTVWLARDLDVDMSHPGYVHVGTALDRFTIPHLGNHHHCLVQKPIWESFTHLLYRNPTHRFTEDLLRAGLKQVFLALDYLHRECKLVHANIKSDNILQEIEDTSILNSFSIAEKEHPSSRKYVITIPIYASRWFDLPRAFGMAVLSDFGSAVQGDETRNHNPQPNGYRAPEVMLKAEWSYPIDIWNVGVMDLFEGKHLFDGDDSDGKGYSTRAHLAEVNGILGPLPLTLVRRGTRSPEFFTEDGYWKSDIEISKGVSLHNSEEFLSGRNKEMFLEFLKGMLQWKPEDRKTAKELLQDPWLNGHSI</sequence>
<dbReference type="SMART" id="SM00220">
    <property type="entry name" value="S_TKc"/>
    <property type="match status" value="1"/>
</dbReference>
<evidence type="ECO:0000256" key="4">
    <source>
        <dbReference type="ARBA" id="ARBA00022777"/>
    </source>
</evidence>
<dbReference type="PANTHER" id="PTHR45646">
    <property type="entry name" value="SERINE/THREONINE-PROTEIN KINASE DOA-RELATED"/>
    <property type="match status" value="1"/>
</dbReference>
<evidence type="ECO:0000256" key="5">
    <source>
        <dbReference type="ARBA" id="ARBA00022840"/>
    </source>
</evidence>
<protein>
    <submittedName>
        <fullName evidence="7">CMGC protein kinase</fullName>
    </submittedName>
</protein>
<reference evidence="7" key="1">
    <citation type="submission" date="2022-12" db="EMBL/GenBank/DDBJ databases">
        <authorList>
            <person name="Petersen C."/>
        </authorList>
    </citation>
    <scope>NUCLEOTIDE SEQUENCE</scope>
    <source>
        <strain evidence="7">IBT 3081</strain>
    </source>
</reference>
<dbReference type="Gene3D" id="3.30.200.20">
    <property type="entry name" value="Phosphorylase Kinase, domain 1"/>
    <property type="match status" value="1"/>
</dbReference>
<feature type="domain" description="Protein kinase" evidence="6">
    <location>
        <begin position="1"/>
        <end position="350"/>
    </location>
</feature>